<protein>
    <submittedName>
        <fullName evidence="1">Uncharacterized protein</fullName>
    </submittedName>
</protein>
<reference evidence="1" key="2">
    <citation type="journal article" date="2015" name="Data Brief">
        <title>Shoot transcriptome of the giant reed, Arundo donax.</title>
        <authorList>
            <person name="Barrero R.A."/>
            <person name="Guerrero F.D."/>
            <person name="Moolhuijzen P."/>
            <person name="Goolsby J.A."/>
            <person name="Tidwell J."/>
            <person name="Bellgard S.E."/>
            <person name="Bellgard M.I."/>
        </authorList>
    </citation>
    <scope>NUCLEOTIDE SEQUENCE</scope>
    <source>
        <tissue evidence="1">Shoot tissue taken approximately 20 cm above the soil surface</tissue>
    </source>
</reference>
<dbReference type="AlphaFoldDB" id="A0A0A8YPQ7"/>
<reference evidence="1" key="1">
    <citation type="submission" date="2014-09" db="EMBL/GenBank/DDBJ databases">
        <authorList>
            <person name="Magalhaes I.L.F."/>
            <person name="Oliveira U."/>
            <person name="Santos F.R."/>
            <person name="Vidigal T.H.D.A."/>
            <person name="Brescovit A.D."/>
            <person name="Santos A.J."/>
        </authorList>
    </citation>
    <scope>NUCLEOTIDE SEQUENCE</scope>
    <source>
        <tissue evidence="1">Shoot tissue taken approximately 20 cm above the soil surface</tissue>
    </source>
</reference>
<organism evidence="1">
    <name type="scientific">Arundo donax</name>
    <name type="common">Giant reed</name>
    <name type="synonym">Donax arundinaceus</name>
    <dbReference type="NCBI Taxonomy" id="35708"/>
    <lineage>
        <taxon>Eukaryota</taxon>
        <taxon>Viridiplantae</taxon>
        <taxon>Streptophyta</taxon>
        <taxon>Embryophyta</taxon>
        <taxon>Tracheophyta</taxon>
        <taxon>Spermatophyta</taxon>
        <taxon>Magnoliopsida</taxon>
        <taxon>Liliopsida</taxon>
        <taxon>Poales</taxon>
        <taxon>Poaceae</taxon>
        <taxon>PACMAD clade</taxon>
        <taxon>Arundinoideae</taxon>
        <taxon>Arundineae</taxon>
        <taxon>Arundo</taxon>
    </lineage>
</organism>
<evidence type="ECO:0000313" key="1">
    <source>
        <dbReference type="EMBL" id="JAD28266.1"/>
    </source>
</evidence>
<name>A0A0A8YPQ7_ARUDO</name>
<proteinExistence type="predicted"/>
<sequence>MPLPSQVPFPHRKQCLLKDHNHPVYQDSTRLFSQIHI</sequence>
<dbReference type="EMBL" id="GBRH01269629">
    <property type="protein sequence ID" value="JAD28266.1"/>
    <property type="molecule type" value="Transcribed_RNA"/>
</dbReference>
<accession>A0A0A8YPQ7</accession>